<gene>
    <name evidence="2" type="ORF">HLH48_10940</name>
</gene>
<keyword evidence="1" id="KW-0472">Membrane</keyword>
<feature type="transmembrane region" description="Helical" evidence="1">
    <location>
        <begin position="108"/>
        <end position="127"/>
    </location>
</feature>
<comment type="caution">
    <text evidence="2">The sequence shown here is derived from an EMBL/GenBank/DDBJ whole genome shotgun (WGS) entry which is preliminary data.</text>
</comment>
<dbReference type="RefSeq" id="WP_182997535.1">
    <property type="nucleotide sequence ID" value="NZ_JABEQJ010000012.1"/>
</dbReference>
<feature type="transmembrane region" description="Helical" evidence="1">
    <location>
        <begin position="46"/>
        <end position="64"/>
    </location>
</feature>
<proteinExistence type="predicted"/>
<keyword evidence="1" id="KW-0812">Transmembrane</keyword>
<sequence length="145" mass="15386">MIVLGVISWVVGIGLLCWVFFTLVSIVVPIMAGLMAFFWAYHTGAGLASVFLGVMAGSLVLWLFRTGLTASRQPLARLGIMLAFCVPAVIAGYFAALGVAQMGIVSLVWQHVLAVIGAGAVGAASFVRLMPKSSHDDGTFLYRHE</sequence>
<dbReference type="EMBL" id="JABEQJ010000012">
    <property type="protein sequence ID" value="MBB2160685.1"/>
    <property type="molecule type" value="Genomic_DNA"/>
</dbReference>
<evidence type="ECO:0000313" key="2">
    <source>
        <dbReference type="EMBL" id="MBB2160685.1"/>
    </source>
</evidence>
<keyword evidence="1" id="KW-1133">Transmembrane helix</keyword>
<evidence type="ECO:0000313" key="3">
    <source>
        <dbReference type="Proteomes" id="UP000589085"/>
    </source>
</evidence>
<accession>A0A7W4ID79</accession>
<reference evidence="2 3" key="1">
    <citation type="submission" date="2020-04" db="EMBL/GenBank/DDBJ databases">
        <title>Description of novel Gluconacetobacter.</title>
        <authorList>
            <person name="Sombolestani A."/>
        </authorList>
    </citation>
    <scope>NUCLEOTIDE SEQUENCE [LARGE SCALE GENOMIC DNA]</scope>
    <source>
        <strain evidence="2 3">LMG 19747</strain>
    </source>
</reference>
<dbReference type="AlphaFoldDB" id="A0A7W4ID79"/>
<organism evidence="2 3">
    <name type="scientific">Gluconacetobacter sacchari</name>
    <dbReference type="NCBI Taxonomy" id="92759"/>
    <lineage>
        <taxon>Bacteria</taxon>
        <taxon>Pseudomonadati</taxon>
        <taxon>Pseudomonadota</taxon>
        <taxon>Alphaproteobacteria</taxon>
        <taxon>Acetobacterales</taxon>
        <taxon>Acetobacteraceae</taxon>
        <taxon>Gluconacetobacter</taxon>
    </lineage>
</organism>
<dbReference type="Proteomes" id="UP000589085">
    <property type="component" value="Unassembled WGS sequence"/>
</dbReference>
<feature type="transmembrane region" description="Helical" evidence="1">
    <location>
        <begin position="7"/>
        <end position="40"/>
    </location>
</feature>
<evidence type="ECO:0000256" key="1">
    <source>
        <dbReference type="SAM" id="Phobius"/>
    </source>
</evidence>
<name>A0A7W4ID79_9PROT</name>
<feature type="transmembrane region" description="Helical" evidence="1">
    <location>
        <begin position="76"/>
        <end position="96"/>
    </location>
</feature>
<protein>
    <submittedName>
        <fullName evidence="2">Uncharacterized protein</fullName>
    </submittedName>
</protein>